<name>A0A5C6RTG9_9FLAO</name>
<keyword evidence="2" id="KW-1185">Reference proteome</keyword>
<dbReference type="RefSeq" id="WP_147100175.1">
    <property type="nucleotide sequence ID" value="NZ_VOOS01000003.1"/>
</dbReference>
<comment type="caution">
    <text evidence="1">The sequence shown here is derived from an EMBL/GenBank/DDBJ whole genome shotgun (WGS) entry which is preliminary data.</text>
</comment>
<gene>
    <name evidence="1" type="ORF">FRY74_07605</name>
</gene>
<evidence type="ECO:0000313" key="2">
    <source>
        <dbReference type="Proteomes" id="UP000321721"/>
    </source>
</evidence>
<dbReference type="InterPro" id="IPR007152">
    <property type="entry name" value="DUF354"/>
</dbReference>
<accession>A0A5C6RTG9</accession>
<proteinExistence type="predicted"/>
<protein>
    <recommendedName>
        <fullName evidence="3">DUF354 domain-containing protein</fullName>
    </recommendedName>
</protein>
<dbReference type="Proteomes" id="UP000321721">
    <property type="component" value="Unassembled WGS sequence"/>
</dbReference>
<dbReference type="PIRSF" id="PIRSF005357">
    <property type="entry name" value="UCP005357"/>
    <property type="match status" value="1"/>
</dbReference>
<dbReference type="AlphaFoldDB" id="A0A5C6RTG9"/>
<dbReference type="PANTHER" id="PTHR39662">
    <property type="entry name" value="DUF354 DOMAIN-CONTAINING PROTEIN-RELATED"/>
    <property type="match status" value="1"/>
</dbReference>
<dbReference type="PANTHER" id="PTHR39662:SF1">
    <property type="entry name" value="DUF354 DOMAIN-CONTAINING PROTEIN"/>
    <property type="match status" value="1"/>
</dbReference>
<dbReference type="SUPFAM" id="SSF53756">
    <property type="entry name" value="UDP-Glycosyltransferase/glycogen phosphorylase"/>
    <property type="match status" value="1"/>
</dbReference>
<organism evidence="1 2">
    <name type="scientific">Vicingus serpentipes</name>
    <dbReference type="NCBI Taxonomy" id="1926625"/>
    <lineage>
        <taxon>Bacteria</taxon>
        <taxon>Pseudomonadati</taxon>
        <taxon>Bacteroidota</taxon>
        <taxon>Flavobacteriia</taxon>
        <taxon>Flavobacteriales</taxon>
        <taxon>Vicingaceae</taxon>
        <taxon>Vicingus</taxon>
    </lineage>
</organism>
<evidence type="ECO:0008006" key="3">
    <source>
        <dbReference type="Google" id="ProtNLM"/>
    </source>
</evidence>
<reference evidence="1 2" key="1">
    <citation type="submission" date="2019-08" db="EMBL/GenBank/DDBJ databases">
        <title>Genome of Vicingus serpentipes NCIMB 15042.</title>
        <authorList>
            <person name="Bowman J.P."/>
        </authorList>
    </citation>
    <scope>NUCLEOTIDE SEQUENCE [LARGE SCALE GENOMIC DNA]</scope>
    <source>
        <strain evidence="1 2">NCIMB 15042</strain>
    </source>
</reference>
<sequence>MANKAETFLFYLGHPAHYHNVSVVIKQLSAKGFRVVIVARGKDVLFDLLEGLPYEIIYLKPRKGKSKLALVKTILFREFVLFRLALKYRPKMLIGTDIVIAHIGKIINIPSVILNEDDAKEVPFLAKYGFKYATAVFSPNSCDITPYNNKVAYQGYHELAYLHPNYFTPDKSKVSELVKDDEDYFILRFAELTAHHDEGKNGIDLVIAKKLIKLLSPFGRVYITSERKLETELESYRIHIQPKNIHHALFYAKMYIGDSQTMAAEAAVLGTPSVRFNDFVGRLGYLEELEHKYRLTVGVPTNNPDLLFSRIETLLNNKNLEGDFKQRKELMLRDTIDVAELWTKYFIENRKK</sequence>
<evidence type="ECO:0000313" key="1">
    <source>
        <dbReference type="EMBL" id="TXB65279.1"/>
    </source>
</evidence>
<dbReference type="EMBL" id="VOOS01000003">
    <property type="protein sequence ID" value="TXB65279.1"/>
    <property type="molecule type" value="Genomic_DNA"/>
</dbReference>
<dbReference type="OrthoDB" id="7058268at2"/>